<accession>A0A6A8M8Z0</accession>
<evidence type="ECO:0000313" key="2">
    <source>
        <dbReference type="EMBL" id="MST86158.1"/>
    </source>
</evidence>
<comment type="caution">
    <text evidence="2">The sequence shown here is derived from an EMBL/GenBank/DDBJ whole genome shotgun (WGS) entry which is preliminary data.</text>
</comment>
<feature type="signal peptide" evidence="1">
    <location>
        <begin position="1"/>
        <end position="21"/>
    </location>
</feature>
<evidence type="ECO:0000313" key="3">
    <source>
        <dbReference type="Proteomes" id="UP000438120"/>
    </source>
</evidence>
<protein>
    <submittedName>
        <fullName evidence="2">DUF5052 family protein</fullName>
    </submittedName>
</protein>
<dbReference type="AlphaFoldDB" id="A0A6A8M8Z0"/>
<dbReference type="PROSITE" id="PS51257">
    <property type="entry name" value="PROKAR_LIPOPROTEIN"/>
    <property type="match status" value="1"/>
</dbReference>
<dbReference type="InterPro" id="IPR032484">
    <property type="entry name" value="DUF5052"/>
</dbReference>
<dbReference type="Proteomes" id="UP000438120">
    <property type="component" value="Unassembled WGS sequence"/>
</dbReference>
<reference evidence="2 3" key="1">
    <citation type="submission" date="2019-08" db="EMBL/GenBank/DDBJ databases">
        <title>In-depth cultivation of the pig gut microbiome towards novel bacterial diversity and tailored functional studies.</title>
        <authorList>
            <person name="Wylensek D."/>
            <person name="Hitch T.C.A."/>
            <person name="Clavel T."/>
        </authorList>
    </citation>
    <scope>NUCLEOTIDE SEQUENCE [LARGE SCALE GENOMIC DNA]</scope>
    <source>
        <strain evidence="2 3">Bifido-178-WT-2B</strain>
    </source>
</reference>
<name>A0A6A8M8Z0_9LACO</name>
<dbReference type="EMBL" id="VUMX01000001">
    <property type="protein sequence ID" value="MST86158.1"/>
    <property type="molecule type" value="Genomic_DNA"/>
</dbReference>
<sequence>MKKLSKFLPLLAILALVPLLASCSKISDYTLDLRSKLTGIPFTVSTYDYNGQKIDQIKAKSVHIETYKPMSKKTSDGDEQSKVIDVEYGGHQMIHVGSSLIANEGLKNYQDTFSKNVTIKNDQRSVPVLSIMYNNFRNDWASKGKVIMVRSQAGMPIAVYAGNSVRVSATDMPSTTKINVDGHRLFIYRCDYSIYDMSTVKTM</sequence>
<proteinExistence type="predicted"/>
<dbReference type="OrthoDB" id="3266677at2"/>
<keyword evidence="3" id="KW-1185">Reference proteome</keyword>
<evidence type="ECO:0000256" key="1">
    <source>
        <dbReference type="SAM" id="SignalP"/>
    </source>
</evidence>
<feature type="chain" id="PRO_5038774909" evidence="1">
    <location>
        <begin position="22"/>
        <end position="203"/>
    </location>
</feature>
<dbReference type="RefSeq" id="WP_154546824.1">
    <property type="nucleotide sequence ID" value="NZ_VUMX01000001.1"/>
</dbReference>
<gene>
    <name evidence="2" type="ORF">FYJ62_00445</name>
</gene>
<keyword evidence="1" id="KW-0732">Signal</keyword>
<organism evidence="2 3">
    <name type="scientific">Lactobacillus porci</name>
    <dbReference type="NCBI Taxonomy" id="2012477"/>
    <lineage>
        <taxon>Bacteria</taxon>
        <taxon>Bacillati</taxon>
        <taxon>Bacillota</taxon>
        <taxon>Bacilli</taxon>
        <taxon>Lactobacillales</taxon>
        <taxon>Lactobacillaceae</taxon>
        <taxon>Lactobacillus</taxon>
    </lineage>
</organism>
<dbReference type="Pfam" id="PF16475">
    <property type="entry name" value="DUF5052"/>
    <property type="match status" value="1"/>
</dbReference>